<dbReference type="InterPro" id="IPR036259">
    <property type="entry name" value="MFS_trans_sf"/>
</dbReference>
<comment type="subcellular location">
    <subcellularLocation>
        <location evidence="1">Cell membrane</location>
        <topology evidence="1">Multi-pass membrane protein</topology>
    </subcellularLocation>
</comment>
<feature type="transmembrane region" description="Helical" evidence="7">
    <location>
        <begin position="95"/>
        <end position="116"/>
    </location>
</feature>
<dbReference type="InterPro" id="IPR011701">
    <property type="entry name" value="MFS"/>
</dbReference>
<keyword evidence="10" id="KW-1185">Reference proteome</keyword>
<dbReference type="PANTHER" id="PTHR23517:SF10">
    <property type="entry name" value="MAJOR FACILITATOR SUPERFAMILY (MFS) PROFILE DOMAIN-CONTAINING PROTEIN"/>
    <property type="match status" value="1"/>
</dbReference>
<feature type="transmembrane region" description="Helical" evidence="7">
    <location>
        <begin position="37"/>
        <end position="59"/>
    </location>
</feature>
<evidence type="ECO:0000256" key="7">
    <source>
        <dbReference type="SAM" id="Phobius"/>
    </source>
</evidence>
<dbReference type="InterPro" id="IPR050171">
    <property type="entry name" value="MFS_Transporters"/>
</dbReference>
<feature type="transmembrane region" description="Helical" evidence="7">
    <location>
        <begin position="205"/>
        <end position="225"/>
    </location>
</feature>
<evidence type="ECO:0000259" key="8">
    <source>
        <dbReference type="PROSITE" id="PS50850"/>
    </source>
</evidence>
<dbReference type="PANTHER" id="PTHR23517">
    <property type="entry name" value="RESISTANCE PROTEIN MDTM, PUTATIVE-RELATED-RELATED"/>
    <property type="match status" value="1"/>
</dbReference>
<dbReference type="InterPro" id="IPR020846">
    <property type="entry name" value="MFS_dom"/>
</dbReference>
<dbReference type="CDD" id="cd17329">
    <property type="entry name" value="MFS_MdtH_MDR_like"/>
    <property type="match status" value="1"/>
</dbReference>
<feature type="transmembrane region" description="Helical" evidence="7">
    <location>
        <begin position="155"/>
        <end position="174"/>
    </location>
</feature>
<feature type="transmembrane region" description="Helical" evidence="7">
    <location>
        <begin position="363"/>
        <end position="381"/>
    </location>
</feature>
<dbReference type="Gene3D" id="1.20.1250.20">
    <property type="entry name" value="MFS general substrate transporter like domains"/>
    <property type="match status" value="1"/>
</dbReference>
<reference evidence="9" key="1">
    <citation type="submission" date="2022-06" db="EMBL/GenBank/DDBJ databases">
        <title>Aquibacillus sp. a new bacterium isolated from soil saline samples.</title>
        <authorList>
            <person name="Galisteo C."/>
            <person name="De La Haba R."/>
            <person name="Sanchez-Porro C."/>
            <person name="Ventosa A."/>
        </authorList>
    </citation>
    <scope>NUCLEOTIDE SEQUENCE</scope>
    <source>
        <strain evidence="9">3ASR75-11</strain>
    </source>
</reference>
<feature type="transmembrane region" description="Helical" evidence="7">
    <location>
        <begin position="128"/>
        <end position="149"/>
    </location>
</feature>
<evidence type="ECO:0000256" key="4">
    <source>
        <dbReference type="ARBA" id="ARBA00022692"/>
    </source>
</evidence>
<evidence type="ECO:0000256" key="5">
    <source>
        <dbReference type="ARBA" id="ARBA00022989"/>
    </source>
</evidence>
<dbReference type="GO" id="GO:0022857">
    <property type="term" value="F:transmembrane transporter activity"/>
    <property type="evidence" value="ECO:0007669"/>
    <property type="project" value="InterPro"/>
</dbReference>
<evidence type="ECO:0000313" key="9">
    <source>
        <dbReference type="EMBL" id="MDC3424466.1"/>
    </source>
</evidence>
<proteinExistence type="predicted"/>
<protein>
    <submittedName>
        <fullName evidence="9">MFS transporter</fullName>
    </submittedName>
</protein>
<dbReference type="PROSITE" id="PS50850">
    <property type="entry name" value="MFS"/>
    <property type="match status" value="1"/>
</dbReference>
<evidence type="ECO:0000256" key="3">
    <source>
        <dbReference type="ARBA" id="ARBA00022475"/>
    </source>
</evidence>
<evidence type="ECO:0000256" key="1">
    <source>
        <dbReference type="ARBA" id="ARBA00004651"/>
    </source>
</evidence>
<feature type="transmembrane region" description="Helical" evidence="7">
    <location>
        <begin position="245"/>
        <end position="263"/>
    </location>
</feature>
<dbReference type="Pfam" id="PF07690">
    <property type="entry name" value="MFS_1"/>
    <property type="match status" value="1"/>
</dbReference>
<keyword evidence="3" id="KW-1003">Cell membrane</keyword>
<evidence type="ECO:0000256" key="2">
    <source>
        <dbReference type="ARBA" id="ARBA00022448"/>
    </source>
</evidence>
<dbReference type="GO" id="GO:0005886">
    <property type="term" value="C:plasma membrane"/>
    <property type="evidence" value="ECO:0007669"/>
    <property type="project" value="UniProtKB-SubCell"/>
</dbReference>
<dbReference type="RefSeq" id="WP_272436271.1">
    <property type="nucleotide sequence ID" value="NZ_JAMQKB010000006.1"/>
</dbReference>
<name>A0A9X4ALP7_9BACI</name>
<sequence>MPKQIWLLIIGTVINITGASFIWPLNTIYMHNELGKSLAFAGVILMINQGFAIIGNLIGGVLFDKMGGYRTILTGTSIAMTSSFSLVLFHDIYQYAVFLIIIGLGSGITRPAMFALASSVWPEGRAKAFNALYVAQNLGVAIGASIGGYVASISFSYIFIANAILFLFFFLLAVNTFKPLGEKQDAYSYSSVLDHHKKIENKANFRALVILSVGFFISWMAYVQWQTTIASFTQDIGIPLSSYSTLWTINGLLIVLGQPMIRIITRAIPSSKKQIYIGTSIFLLSFISLLFADTFPAFVMAMVILTLGEMLVWPAVPTLADKLAPKGRAGFYQGIINSVSTSGRMIGPIIGGFVVDQWNIQSLFYAFILLMFIPFFSTYYYDKGLSHKKDESARSV</sequence>
<dbReference type="AlphaFoldDB" id="A0A9X4ALP7"/>
<evidence type="ECO:0000313" key="10">
    <source>
        <dbReference type="Proteomes" id="UP001145050"/>
    </source>
</evidence>
<dbReference type="Proteomes" id="UP001145050">
    <property type="component" value="Unassembled WGS sequence"/>
</dbReference>
<accession>A0A9X4ALP7</accession>
<dbReference type="SUPFAM" id="SSF103473">
    <property type="entry name" value="MFS general substrate transporter"/>
    <property type="match status" value="1"/>
</dbReference>
<keyword evidence="4 7" id="KW-0812">Transmembrane</keyword>
<evidence type="ECO:0000256" key="6">
    <source>
        <dbReference type="ARBA" id="ARBA00023136"/>
    </source>
</evidence>
<keyword evidence="5 7" id="KW-1133">Transmembrane helix</keyword>
<keyword evidence="2" id="KW-0813">Transport</keyword>
<comment type="caution">
    <text evidence="9">The sequence shown here is derived from an EMBL/GenBank/DDBJ whole genome shotgun (WGS) entry which is preliminary data.</text>
</comment>
<feature type="domain" description="Major facilitator superfamily (MFS) profile" evidence="8">
    <location>
        <begin position="4"/>
        <end position="386"/>
    </location>
</feature>
<keyword evidence="6 7" id="KW-0472">Membrane</keyword>
<feature type="transmembrane region" description="Helical" evidence="7">
    <location>
        <begin position="5"/>
        <end position="25"/>
    </location>
</feature>
<dbReference type="EMBL" id="JAMQKB010000006">
    <property type="protein sequence ID" value="MDC3424466.1"/>
    <property type="molecule type" value="Genomic_DNA"/>
</dbReference>
<organism evidence="9 10">
    <name type="scientific">Terrihalobacillus insolitus</name>
    <dbReference type="NCBI Taxonomy" id="2950438"/>
    <lineage>
        <taxon>Bacteria</taxon>
        <taxon>Bacillati</taxon>
        <taxon>Bacillota</taxon>
        <taxon>Bacilli</taxon>
        <taxon>Bacillales</taxon>
        <taxon>Bacillaceae</taxon>
        <taxon>Terrihalobacillus</taxon>
    </lineage>
</organism>
<gene>
    <name evidence="9" type="ORF">NC797_08080</name>
</gene>
<feature type="transmembrane region" description="Helical" evidence="7">
    <location>
        <begin position="71"/>
        <end position="89"/>
    </location>
</feature>